<protein>
    <submittedName>
        <fullName evidence="4">FAD-dependent oxidoreductase</fullName>
    </submittedName>
</protein>
<dbReference type="InterPro" id="IPR050493">
    <property type="entry name" value="FAD-dep_Monooxygenase_BioMet"/>
</dbReference>
<feature type="domain" description="FAD-binding" evidence="3">
    <location>
        <begin position="6"/>
        <end position="345"/>
    </location>
</feature>
<organism evidence="4 5">
    <name type="scientific">Promicromonospora soli</name>
    <dbReference type="NCBI Taxonomy" id="2035533"/>
    <lineage>
        <taxon>Bacteria</taxon>
        <taxon>Bacillati</taxon>
        <taxon>Actinomycetota</taxon>
        <taxon>Actinomycetes</taxon>
        <taxon>Micrococcales</taxon>
        <taxon>Promicromonosporaceae</taxon>
        <taxon>Promicromonospora</taxon>
    </lineage>
</organism>
<dbReference type="InterPro" id="IPR002938">
    <property type="entry name" value="FAD-bd"/>
</dbReference>
<dbReference type="GO" id="GO:0071949">
    <property type="term" value="F:FAD binding"/>
    <property type="evidence" value="ECO:0007669"/>
    <property type="project" value="InterPro"/>
</dbReference>
<dbReference type="SUPFAM" id="SSF51905">
    <property type="entry name" value="FAD/NAD(P)-binding domain"/>
    <property type="match status" value="1"/>
</dbReference>
<dbReference type="AlphaFoldDB" id="A0A919KXQ9"/>
<dbReference type="NCBIfam" id="NF005313">
    <property type="entry name" value="PRK06847.1"/>
    <property type="match status" value="1"/>
</dbReference>
<keyword evidence="2" id="KW-0503">Monooxygenase</keyword>
<dbReference type="Pfam" id="PF01494">
    <property type="entry name" value="FAD_binding_3"/>
    <property type="match status" value="1"/>
</dbReference>
<reference evidence="4" key="2">
    <citation type="submission" date="2020-09" db="EMBL/GenBank/DDBJ databases">
        <authorList>
            <person name="Sun Q."/>
            <person name="Zhou Y."/>
        </authorList>
    </citation>
    <scope>NUCLEOTIDE SEQUENCE</scope>
    <source>
        <strain evidence="4">CGMCC 4.7398</strain>
    </source>
</reference>
<dbReference type="PRINTS" id="PR00420">
    <property type="entry name" value="RNGMNOXGNASE"/>
</dbReference>
<dbReference type="InterPro" id="IPR036188">
    <property type="entry name" value="FAD/NAD-bd_sf"/>
</dbReference>
<evidence type="ECO:0000259" key="3">
    <source>
        <dbReference type="Pfam" id="PF01494"/>
    </source>
</evidence>
<dbReference type="Proteomes" id="UP000627369">
    <property type="component" value="Unassembled WGS sequence"/>
</dbReference>
<sequence length="377" mass="40289">MSAVHSVAVAGAGVAGLATAILLAEGGVDVHVFEAKPALDSLGSGITLQGNALRAFDRLGVWPQVRAQSYAFDVLGLRAPGPEARVLVEMPDDRTGGPGYPATVGMYRPDLAAILLDRAEALGATITFGVQVAALTQDDDGVDVVLSDGRTVRHDLLVGADGLHSTVRGLLGIETTPEPTGMGIWRAFVRRPEQVTHTELYYGGPVYIAGYCPTGPDTMYAYLVEKGQDRFGVTPAEAVKAMHDLSLAYHGPWEEIRAELDEASRINYTRFTQHLVPAPWNRGRVVIVGDAAHSCPPTMAQGAAQAVEDALVLVELLLSAERLDQEVWDAFHARRLPRATAVVEASVQLGRWLLDDVHDADVPGLMHRVAAMVSEPA</sequence>
<name>A0A919KXQ9_9MICO</name>
<evidence type="ECO:0000256" key="1">
    <source>
        <dbReference type="ARBA" id="ARBA00023002"/>
    </source>
</evidence>
<accession>A0A919KXQ9</accession>
<comment type="caution">
    <text evidence="4">The sequence shown here is derived from an EMBL/GenBank/DDBJ whole genome shotgun (WGS) entry which is preliminary data.</text>
</comment>
<keyword evidence="5" id="KW-1185">Reference proteome</keyword>
<evidence type="ECO:0000256" key="2">
    <source>
        <dbReference type="ARBA" id="ARBA00023033"/>
    </source>
</evidence>
<dbReference type="RefSeq" id="WP_189670228.1">
    <property type="nucleotide sequence ID" value="NZ_BNAS01000004.1"/>
</dbReference>
<dbReference type="PANTHER" id="PTHR13789:SF309">
    <property type="entry name" value="PUTATIVE (AFU_ORTHOLOGUE AFUA_6G14510)-RELATED"/>
    <property type="match status" value="1"/>
</dbReference>
<evidence type="ECO:0000313" key="4">
    <source>
        <dbReference type="EMBL" id="GHH75476.1"/>
    </source>
</evidence>
<dbReference type="PANTHER" id="PTHR13789">
    <property type="entry name" value="MONOOXYGENASE"/>
    <property type="match status" value="1"/>
</dbReference>
<reference evidence="4" key="1">
    <citation type="journal article" date="2014" name="Int. J. Syst. Evol. Microbiol.">
        <title>Complete genome sequence of Corynebacterium casei LMG S-19264T (=DSM 44701T), isolated from a smear-ripened cheese.</title>
        <authorList>
            <consortium name="US DOE Joint Genome Institute (JGI-PGF)"/>
            <person name="Walter F."/>
            <person name="Albersmeier A."/>
            <person name="Kalinowski J."/>
            <person name="Ruckert C."/>
        </authorList>
    </citation>
    <scope>NUCLEOTIDE SEQUENCE</scope>
    <source>
        <strain evidence="4">CGMCC 4.7398</strain>
    </source>
</reference>
<dbReference type="GO" id="GO:0004497">
    <property type="term" value="F:monooxygenase activity"/>
    <property type="evidence" value="ECO:0007669"/>
    <property type="project" value="UniProtKB-KW"/>
</dbReference>
<dbReference type="EMBL" id="BNAS01000004">
    <property type="protein sequence ID" value="GHH75476.1"/>
    <property type="molecule type" value="Genomic_DNA"/>
</dbReference>
<keyword evidence="1" id="KW-0560">Oxidoreductase</keyword>
<gene>
    <name evidence="4" type="ORF">GCM10017772_31940</name>
</gene>
<dbReference type="Gene3D" id="3.50.50.60">
    <property type="entry name" value="FAD/NAD(P)-binding domain"/>
    <property type="match status" value="1"/>
</dbReference>
<evidence type="ECO:0000313" key="5">
    <source>
        <dbReference type="Proteomes" id="UP000627369"/>
    </source>
</evidence>
<proteinExistence type="predicted"/>